<evidence type="ECO:0000313" key="1">
    <source>
        <dbReference type="EMBL" id="POG60008.1"/>
    </source>
</evidence>
<protein>
    <submittedName>
        <fullName evidence="1">Uncharacterized protein</fullName>
    </submittedName>
</protein>
<accession>A0A2P4P3Q8</accession>
<comment type="caution">
    <text evidence="1">The sequence shown here is derived from an EMBL/GenBank/DDBJ whole genome shotgun (WGS) entry which is preliminary data.</text>
</comment>
<sequence length="157" mass="18298">MHLNFFETIANLRPIGGFIKKLEPLVKYIDFRRIKPQILANFIEPLEIVSNKIIFNFYRYVALSNNLNLSNTRGKSQINEIGYVWDKISIVKMLFENNGIFEWDVIIEKDCNASWVGVFNGTKYPEVSAWNNLSSKLYPVVSLKYPGRIRIQPHQKS</sequence>
<proteinExistence type="predicted"/>
<gene>
    <name evidence="1" type="ORF">GLOIN_2v1788455</name>
</gene>
<dbReference type="EMBL" id="AUPC02000416">
    <property type="protein sequence ID" value="POG60008.1"/>
    <property type="molecule type" value="Genomic_DNA"/>
</dbReference>
<evidence type="ECO:0000313" key="2">
    <source>
        <dbReference type="Proteomes" id="UP000018888"/>
    </source>
</evidence>
<name>A0A2P4P3Q8_RHIID</name>
<reference evidence="1 2" key="2">
    <citation type="journal article" date="2018" name="New Phytol.">
        <title>High intraspecific genome diversity in the model arbuscular mycorrhizal symbiont Rhizophagus irregularis.</title>
        <authorList>
            <person name="Chen E.C.H."/>
            <person name="Morin E."/>
            <person name="Beaudet D."/>
            <person name="Noel J."/>
            <person name="Yildirir G."/>
            <person name="Ndikumana S."/>
            <person name="Charron P."/>
            <person name="St-Onge C."/>
            <person name="Giorgi J."/>
            <person name="Kruger M."/>
            <person name="Marton T."/>
            <person name="Ropars J."/>
            <person name="Grigoriev I.V."/>
            <person name="Hainaut M."/>
            <person name="Henrissat B."/>
            <person name="Roux C."/>
            <person name="Martin F."/>
            <person name="Corradi N."/>
        </authorList>
    </citation>
    <scope>NUCLEOTIDE SEQUENCE [LARGE SCALE GENOMIC DNA]</scope>
    <source>
        <strain evidence="1 2">DAOM 197198</strain>
    </source>
</reference>
<reference evidence="1 2" key="1">
    <citation type="journal article" date="2013" name="Proc. Natl. Acad. Sci. U.S.A.">
        <title>Genome of an arbuscular mycorrhizal fungus provides insight into the oldest plant symbiosis.</title>
        <authorList>
            <person name="Tisserant E."/>
            <person name="Malbreil M."/>
            <person name="Kuo A."/>
            <person name="Kohler A."/>
            <person name="Symeonidi A."/>
            <person name="Balestrini R."/>
            <person name="Charron P."/>
            <person name="Duensing N."/>
            <person name="Frei Dit Frey N."/>
            <person name="Gianinazzi-Pearson V."/>
            <person name="Gilbert L.B."/>
            <person name="Handa Y."/>
            <person name="Herr J.R."/>
            <person name="Hijri M."/>
            <person name="Koul R."/>
            <person name="Kawaguchi M."/>
            <person name="Krajinski F."/>
            <person name="Lammers P.J."/>
            <person name="Masclaux F.G."/>
            <person name="Murat C."/>
            <person name="Morin E."/>
            <person name="Ndikumana S."/>
            <person name="Pagni M."/>
            <person name="Petitpierre D."/>
            <person name="Requena N."/>
            <person name="Rosikiewicz P."/>
            <person name="Riley R."/>
            <person name="Saito K."/>
            <person name="San Clemente H."/>
            <person name="Shapiro H."/>
            <person name="van Tuinen D."/>
            <person name="Becard G."/>
            <person name="Bonfante P."/>
            <person name="Paszkowski U."/>
            <person name="Shachar-Hill Y.Y."/>
            <person name="Tuskan G.A."/>
            <person name="Young P.W."/>
            <person name="Sanders I.R."/>
            <person name="Henrissat B."/>
            <person name="Rensing S.A."/>
            <person name="Grigoriev I.V."/>
            <person name="Corradi N."/>
            <person name="Roux C."/>
            <person name="Martin F."/>
        </authorList>
    </citation>
    <scope>NUCLEOTIDE SEQUENCE [LARGE SCALE GENOMIC DNA]</scope>
    <source>
        <strain evidence="1 2">DAOM 197198</strain>
    </source>
</reference>
<organism evidence="1 2">
    <name type="scientific">Rhizophagus irregularis (strain DAOM 181602 / DAOM 197198 / MUCL 43194)</name>
    <name type="common">Arbuscular mycorrhizal fungus</name>
    <name type="synonym">Glomus intraradices</name>
    <dbReference type="NCBI Taxonomy" id="747089"/>
    <lineage>
        <taxon>Eukaryota</taxon>
        <taxon>Fungi</taxon>
        <taxon>Fungi incertae sedis</taxon>
        <taxon>Mucoromycota</taxon>
        <taxon>Glomeromycotina</taxon>
        <taxon>Glomeromycetes</taxon>
        <taxon>Glomerales</taxon>
        <taxon>Glomeraceae</taxon>
        <taxon>Rhizophagus</taxon>
    </lineage>
</organism>
<dbReference type="AlphaFoldDB" id="A0A2P4P3Q8"/>
<keyword evidence="2" id="KW-1185">Reference proteome</keyword>
<dbReference type="Proteomes" id="UP000018888">
    <property type="component" value="Unassembled WGS sequence"/>
</dbReference>